<gene>
    <name evidence="3" type="ORF">J5Y10_00120</name>
</gene>
<evidence type="ECO:0000313" key="3">
    <source>
        <dbReference type="EMBL" id="MBP0491175.1"/>
    </source>
</evidence>
<comment type="caution">
    <text evidence="3">The sequence shown here is derived from an EMBL/GenBank/DDBJ whole genome shotgun (WGS) entry which is preliminary data.</text>
</comment>
<name>A0A940MUH3_9PROT</name>
<keyword evidence="4" id="KW-1185">Reference proteome</keyword>
<dbReference type="InterPro" id="IPR002931">
    <property type="entry name" value="Transglutaminase-like"/>
</dbReference>
<dbReference type="SMART" id="SM00460">
    <property type="entry name" value="TGc"/>
    <property type="match status" value="1"/>
</dbReference>
<dbReference type="Gene3D" id="3.10.620.30">
    <property type="match status" value="1"/>
</dbReference>
<evidence type="ECO:0000256" key="1">
    <source>
        <dbReference type="SAM" id="MobiDB-lite"/>
    </source>
</evidence>
<accession>A0A940MUH3</accession>
<protein>
    <submittedName>
        <fullName evidence="3">Transglutaminase family protein</fullName>
    </submittedName>
</protein>
<dbReference type="PANTHER" id="PTHR33490">
    <property type="entry name" value="BLR5614 PROTEIN-RELATED"/>
    <property type="match status" value="1"/>
</dbReference>
<dbReference type="SUPFAM" id="SSF54001">
    <property type="entry name" value="Cysteine proteinases"/>
    <property type="match status" value="1"/>
</dbReference>
<evidence type="ECO:0000313" key="4">
    <source>
        <dbReference type="Proteomes" id="UP000677537"/>
    </source>
</evidence>
<dbReference type="PANTHER" id="PTHR33490:SF1">
    <property type="entry name" value="SLL1233 PROTEIN"/>
    <property type="match status" value="1"/>
</dbReference>
<dbReference type="Proteomes" id="UP000677537">
    <property type="component" value="Unassembled WGS sequence"/>
</dbReference>
<feature type="domain" description="Transglutaminase-like" evidence="2">
    <location>
        <begin position="175"/>
        <end position="247"/>
    </location>
</feature>
<reference evidence="3" key="1">
    <citation type="submission" date="2021-03" db="EMBL/GenBank/DDBJ databases">
        <authorList>
            <person name="So Y."/>
        </authorList>
    </citation>
    <scope>NUCLEOTIDE SEQUENCE</scope>
    <source>
        <strain evidence="3">SG15</strain>
    </source>
</reference>
<dbReference type="RefSeq" id="WP_209369663.1">
    <property type="nucleotide sequence ID" value="NZ_JAGIZA010000001.1"/>
</dbReference>
<dbReference type="InterPro" id="IPR013589">
    <property type="entry name" value="Bac_transglu_N"/>
</dbReference>
<feature type="compositionally biased region" description="Pro residues" evidence="1">
    <location>
        <begin position="312"/>
        <end position="328"/>
    </location>
</feature>
<evidence type="ECO:0000259" key="2">
    <source>
        <dbReference type="SMART" id="SM00460"/>
    </source>
</evidence>
<feature type="compositionally biased region" description="Low complexity" evidence="1">
    <location>
        <begin position="294"/>
        <end position="311"/>
    </location>
</feature>
<feature type="region of interest" description="Disordered" evidence="1">
    <location>
        <begin position="294"/>
        <end position="328"/>
    </location>
</feature>
<sequence length="328" mass="36191">MPILTVRHVTTYRYRQPVSFGEHRMMLRPREGYDQRLLEARIEITPEPADLWWMHDVFGNSVGVACFKARARELRFESTMRLDHRPVEALDFRLERHARSLPFSYTIEEMPDLARSIERHHADPDHAVDLWARGFLRKDRPTETLELLTAMTKAVKRDFTYVPRTMRGIQEPGRTLELGSGTCRDFALLMMEGVRSLGLAARFVSGYLYSPGADGAGAGGHVGGGATHAWVRVYLPGAGWVEFDPTNGIVGNRDLIRVAVGRDPSQAVPLYGSWKGFPEDSLGMDVSVQVTAEPSPQVAAPVAAPVSSSVPPAQPKPGATPEPALPAG</sequence>
<proteinExistence type="predicted"/>
<dbReference type="InterPro" id="IPR038765">
    <property type="entry name" value="Papain-like_cys_pep_sf"/>
</dbReference>
<dbReference type="Pfam" id="PF08379">
    <property type="entry name" value="Bact_transglu_N"/>
    <property type="match status" value="1"/>
</dbReference>
<organism evidence="3 4">
    <name type="scientific">Roseomonas indoligenes</name>
    <dbReference type="NCBI Taxonomy" id="2820811"/>
    <lineage>
        <taxon>Bacteria</taxon>
        <taxon>Pseudomonadati</taxon>
        <taxon>Pseudomonadota</taxon>
        <taxon>Alphaproteobacteria</taxon>
        <taxon>Acetobacterales</taxon>
        <taxon>Roseomonadaceae</taxon>
        <taxon>Roseomonas</taxon>
    </lineage>
</organism>
<dbReference type="Pfam" id="PF01841">
    <property type="entry name" value="Transglut_core"/>
    <property type="match status" value="1"/>
</dbReference>
<dbReference type="AlphaFoldDB" id="A0A940MUH3"/>
<dbReference type="EMBL" id="JAGIZA010000001">
    <property type="protein sequence ID" value="MBP0491175.1"/>
    <property type="molecule type" value="Genomic_DNA"/>
</dbReference>